<feature type="compositionally biased region" description="Basic and acidic residues" evidence="7">
    <location>
        <begin position="282"/>
        <end position="300"/>
    </location>
</feature>
<keyword evidence="12" id="KW-1185">Reference proteome</keyword>
<evidence type="ECO:0000313" key="11">
    <source>
        <dbReference type="Ensembl" id="ENSCPVP00000023623.1"/>
    </source>
</evidence>
<dbReference type="Proteomes" id="UP000694382">
    <property type="component" value="Chromosome 1A"/>
</dbReference>
<name>A0A8U8CJ98_GEOPR</name>
<feature type="compositionally biased region" description="Acidic residues" evidence="7">
    <location>
        <begin position="239"/>
        <end position="249"/>
    </location>
</feature>
<evidence type="ECO:0000256" key="1">
    <source>
        <dbReference type="ARBA" id="ARBA00004123"/>
    </source>
</evidence>
<evidence type="ECO:0000259" key="10">
    <source>
        <dbReference type="Pfam" id="PF16869"/>
    </source>
</evidence>
<comment type="similarity">
    <text evidence="2">Belongs to the CND2 H2 (condensin-2 subunit 2) family.</text>
</comment>
<feature type="compositionally biased region" description="Acidic residues" evidence="7">
    <location>
        <begin position="415"/>
        <end position="427"/>
    </location>
</feature>
<evidence type="ECO:0000256" key="5">
    <source>
        <dbReference type="ARBA" id="ARBA00023242"/>
    </source>
</evidence>
<proteinExistence type="inferred from homology"/>
<reference evidence="11" key="3">
    <citation type="submission" date="2025-09" db="UniProtKB">
        <authorList>
            <consortium name="Ensembl"/>
        </authorList>
    </citation>
    <scope>IDENTIFICATION</scope>
</reference>
<evidence type="ECO:0000256" key="6">
    <source>
        <dbReference type="ARBA" id="ARBA00030479"/>
    </source>
</evidence>
<feature type="compositionally biased region" description="Basic and acidic residues" evidence="7">
    <location>
        <begin position="155"/>
        <end position="167"/>
    </location>
</feature>
<keyword evidence="4" id="KW-0226">DNA condensation</keyword>
<dbReference type="GO" id="GO:0005634">
    <property type="term" value="C:nucleus"/>
    <property type="evidence" value="ECO:0007669"/>
    <property type="project" value="UniProtKB-SubCell"/>
</dbReference>
<reference evidence="11" key="2">
    <citation type="submission" date="2025-08" db="UniProtKB">
        <authorList>
            <consortium name="Ensembl"/>
        </authorList>
    </citation>
    <scope>IDENTIFICATION</scope>
</reference>
<feature type="region of interest" description="Disordered" evidence="7">
    <location>
        <begin position="556"/>
        <end position="599"/>
    </location>
</feature>
<dbReference type="Pfam" id="PF16869">
    <property type="entry name" value="CNDH2_M"/>
    <property type="match status" value="1"/>
</dbReference>
<protein>
    <recommendedName>
        <fullName evidence="3">Condensin-2 complex subunit H2</fullName>
    </recommendedName>
    <alternativeName>
        <fullName evidence="6">Non-SMC condensin II complex subunit H2</fullName>
    </alternativeName>
</protein>
<dbReference type="GO" id="GO:0000796">
    <property type="term" value="C:condensin complex"/>
    <property type="evidence" value="ECO:0007669"/>
    <property type="project" value="TreeGrafter"/>
</dbReference>
<evidence type="ECO:0000256" key="4">
    <source>
        <dbReference type="ARBA" id="ARBA00023067"/>
    </source>
</evidence>
<dbReference type="Pfam" id="PF06278">
    <property type="entry name" value="CNDH2_N"/>
    <property type="match status" value="1"/>
</dbReference>
<feature type="domain" description="Condensin II complex subunit H2 N-terminal" evidence="8">
    <location>
        <begin position="6"/>
        <end position="122"/>
    </location>
</feature>
<feature type="compositionally biased region" description="Low complexity" evidence="7">
    <location>
        <begin position="209"/>
        <end position="221"/>
    </location>
</feature>
<dbReference type="InterPro" id="IPR009378">
    <property type="entry name" value="H2_N"/>
</dbReference>
<evidence type="ECO:0000313" key="12">
    <source>
        <dbReference type="Proteomes" id="UP000694382"/>
    </source>
</evidence>
<feature type="compositionally biased region" description="Gly residues" evidence="7">
    <location>
        <begin position="572"/>
        <end position="589"/>
    </location>
</feature>
<dbReference type="InterPro" id="IPR031719">
    <property type="entry name" value="H2_M"/>
</dbReference>
<dbReference type="GO" id="GO:0051306">
    <property type="term" value="P:mitotic sister chromatid separation"/>
    <property type="evidence" value="ECO:0007669"/>
    <property type="project" value="TreeGrafter"/>
</dbReference>
<feature type="domain" description="Condensin II complex subunit H2 middle" evidence="10">
    <location>
        <begin position="145"/>
        <end position="259"/>
    </location>
</feature>
<accession>A0A8U8CJ98</accession>
<feature type="region of interest" description="Disordered" evidence="7">
    <location>
        <begin position="403"/>
        <end position="427"/>
    </location>
</feature>
<evidence type="ECO:0000256" key="3">
    <source>
        <dbReference type="ARBA" id="ARBA00016903"/>
    </source>
</evidence>
<feature type="region of interest" description="Disordered" evidence="7">
    <location>
        <begin position="200"/>
        <end position="226"/>
    </location>
</feature>
<dbReference type="Pfam" id="PF16858">
    <property type="entry name" value="CNDH2_C"/>
    <property type="match status" value="1"/>
</dbReference>
<feature type="compositionally biased region" description="Basic and acidic residues" evidence="7">
    <location>
        <begin position="403"/>
        <end position="414"/>
    </location>
</feature>
<dbReference type="PANTHER" id="PTHR14324:SF3">
    <property type="entry name" value="CONDENSIN-2 COMPLEX SUBUNIT H2"/>
    <property type="match status" value="1"/>
</dbReference>
<comment type="subcellular location">
    <subcellularLocation>
        <location evidence="1">Nucleus</location>
    </subcellularLocation>
</comment>
<dbReference type="PANTHER" id="PTHR14324">
    <property type="entry name" value="CONDENSIN-2 COMPLEX SUBUNIT H2"/>
    <property type="match status" value="1"/>
</dbReference>
<dbReference type="Ensembl" id="ENSCPVT00000026036.1">
    <property type="protein sequence ID" value="ENSCPVP00000023623.1"/>
    <property type="gene ID" value="ENSCPVG00000014398.2"/>
</dbReference>
<evidence type="ECO:0000256" key="7">
    <source>
        <dbReference type="SAM" id="MobiDB-lite"/>
    </source>
</evidence>
<evidence type="ECO:0000259" key="8">
    <source>
        <dbReference type="Pfam" id="PF06278"/>
    </source>
</evidence>
<dbReference type="InterPro" id="IPR031737">
    <property type="entry name" value="CNDH2_C"/>
</dbReference>
<feature type="compositionally biased region" description="Low complexity" evidence="7">
    <location>
        <begin position="590"/>
        <end position="599"/>
    </location>
</feature>
<keyword evidence="5" id="KW-0539">Nucleus</keyword>
<feature type="region of interest" description="Disordered" evidence="7">
    <location>
        <begin position="140"/>
        <end position="167"/>
    </location>
</feature>
<organism evidence="11 12">
    <name type="scientific">Geospiza parvula</name>
    <name type="common">Small tree-finch</name>
    <name type="synonym">Camarhynchus parvulus</name>
    <dbReference type="NCBI Taxonomy" id="87175"/>
    <lineage>
        <taxon>Eukaryota</taxon>
        <taxon>Metazoa</taxon>
        <taxon>Chordata</taxon>
        <taxon>Craniata</taxon>
        <taxon>Vertebrata</taxon>
        <taxon>Euteleostomi</taxon>
        <taxon>Archelosauria</taxon>
        <taxon>Archosauria</taxon>
        <taxon>Dinosauria</taxon>
        <taxon>Saurischia</taxon>
        <taxon>Theropoda</taxon>
        <taxon>Coelurosauria</taxon>
        <taxon>Aves</taxon>
        <taxon>Neognathae</taxon>
        <taxon>Neoaves</taxon>
        <taxon>Telluraves</taxon>
        <taxon>Australaves</taxon>
        <taxon>Passeriformes</taxon>
        <taxon>Thraupidae</taxon>
        <taxon>Camarhynchus</taxon>
    </lineage>
</organism>
<reference evidence="11" key="1">
    <citation type="submission" date="2020-02" db="EMBL/GenBank/DDBJ databases">
        <authorList>
            <person name="Enbody D E."/>
            <person name="Pettersson E M."/>
        </authorList>
    </citation>
    <scope>NUCLEOTIDE SEQUENCE [LARGE SCALE GENOMIC DNA]</scope>
</reference>
<evidence type="ECO:0000259" key="9">
    <source>
        <dbReference type="Pfam" id="PF16858"/>
    </source>
</evidence>
<dbReference type="GO" id="GO:0010032">
    <property type="term" value="P:meiotic chromosome condensation"/>
    <property type="evidence" value="ECO:0007669"/>
    <property type="project" value="TreeGrafter"/>
</dbReference>
<feature type="region of interest" description="Disordered" evidence="7">
    <location>
        <begin position="239"/>
        <end position="322"/>
    </location>
</feature>
<dbReference type="AlphaFoldDB" id="A0A8U8CJ98"/>
<sequence>MEEVDSRFQHLLQPIRDLTKNWEVDVAAQLGEYLEELDQICISFNNGKTTMNFMQAALLIQGSACIYSRKVEHLYMLVCQTLDCISKKKRERLPTSLGPDGRDADATFTEKEEEFLSLDDIPETSQASVDMRRDQQPAAVNIIPLTPMSLVPPEEGEKKENPLLSRRGEVLASRRDFRMNTSTPHASGAFLLELAGLSPTHPQQEQRLGTATAAAPGSSPAECPSAGTALVRALSFCEETDDAGPDDDNVPGAPLGDDMEVTPVPNEHIVAQRSTPRTRGYILRERPPSQDPKALSKEEPNPWQSLDPFGDSEEKPFRKGRPFLVPHGLDDVVGGKRKRRGPRKLQDFTRWFSAAYNNVTEGRRSRRKGPTFVDLEVLYWRQFKERLAAHRKLQRQGELLRELEPELEQERGVDSEEGADGDDDDFVEHEDIEPEAPEELEEGNLDPPEPGYEELVRRNVELFMASSQKFAQETELSQRIRQWEERMEPLLQEQESRVPFDVRPYGLALTERCTGLGRWHSLASLVAGQPPFEVCRYLLASLQLVRLWGLPGGVSGRARTPRPPRVPSPGQRRGGGAGAGAGAGGGAGHGAAAAALGPPGAREVPALPAALPERPRPPINPPTLLRRGLFPRGCWGVAWDLGAQGLWGGAWGSLCPHTFHLPLGRGHFTHLCRAPCPTGRSWGAAGVPPRHVTLLGGSGVCWGSLHPPTFSPLPPPARSKLPFPQTVPGDTGGCQLSPVCHVTALSGCGLCPSHRTHLGAVSCPLSAM</sequence>
<dbReference type="GO" id="GO:0003682">
    <property type="term" value="F:chromatin binding"/>
    <property type="evidence" value="ECO:0007669"/>
    <property type="project" value="TreeGrafter"/>
</dbReference>
<feature type="domain" description="Condensin-2 complex subunit H2 C-terminal" evidence="9">
    <location>
        <begin position="452"/>
        <end position="545"/>
    </location>
</feature>
<evidence type="ECO:0000256" key="2">
    <source>
        <dbReference type="ARBA" id="ARBA00007844"/>
    </source>
</evidence>
<dbReference type="InterPro" id="IPR031739">
    <property type="entry name" value="Ncaph2"/>
</dbReference>